<name>A0ABT0E0X1_9SPHN</name>
<keyword evidence="2" id="KW-1185">Reference proteome</keyword>
<dbReference type="Proteomes" id="UP001203512">
    <property type="component" value="Unassembled WGS sequence"/>
</dbReference>
<organism evidence="1 2">
    <name type="scientific">Sphingobium agri</name>
    <dbReference type="NCBI Taxonomy" id="2933566"/>
    <lineage>
        <taxon>Bacteria</taxon>
        <taxon>Pseudomonadati</taxon>
        <taxon>Pseudomonadota</taxon>
        <taxon>Alphaproteobacteria</taxon>
        <taxon>Sphingomonadales</taxon>
        <taxon>Sphingomonadaceae</taxon>
        <taxon>Sphingobium</taxon>
    </lineage>
</organism>
<evidence type="ECO:0008006" key="3">
    <source>
        <dbReference type="Google" id="ProtNLM"/>
    </source>
</evidence>
<comment type="caution">
    <text evidence="1">The sequence shown here is derived from an EMBL/GenBank/DDBJ whole genome shotgun (WGS) entry which is preliminary data.</text>
</comment>
<dbReference type="EMBL" id="JALKHS010000018">
    <property type="protein sequence ID" value="MCK0533019.1"/>
    <property type="molecule type" value="Genomic_DNA"/>
</dbReference>
<reference evidence="1 2" key="1">
    <citation type="submission" date="2022-04" db="EMBL/GenBank/DDBJ databases">
        <authorList>
            <person name="Huq M.A."/>
        </authorList>
    </citation>
    <scope>NUCLEOTIDE SEQUENCE [LARGE SCALE GENOMIC DNA]</scope>
    <source>
        <strain evidence="1 2">MAH-33</strain>
    </source>
</reference>
<evidence type="ECO:0000313" key="2">
    <source>
        <dbReference type="Proteomes" id="UP001203512"/>
    </source>
</evidence>
<gene>
    <name evidence="1" type="ORF">MU848_15630</name>
</gene>
<dbReference type="RefSeq" id="WP_247234046.1">
    <property type="nucleotide sequence ID" value="NZ_JALKHS010000018.1"/>
</dbReference>
<protein>
    <recommendedName>
        <fullName evidence="3">STAS/SEC14 domain-containing protein</fullName>
    </recommendedName>
</protein>
<accession>A0ABT0E0X1</accession>
<sequence>MRKLDGFFEVRYDSDRNLLLISTFGFWNLDVVDQFGRAIADVMRTADPLCDTLVNSRTEIHSAEVSEALGRLAYSHKDSESGRIAVVSPSMLLRMQTKRLENVITSYGYFATEQEALDWLATPAEAAASPTRAAG</sequence>
<evidence type="ECO:0000313" key="1">
    <source>
        <dbReference type="EMBL" id="MCK0533019.1"/>
    </source>
</evidence>
<proteinExistence type="predicted"/>